<dbReference type="SUPFAM" id="SSF46626">
    <property type="entry name" value="Cytochrome c"/>
    <property type="match status" value="1"/>
</dbReference>
<proteinExistence type="predicted"/>
<evidence type="ECO:0000256" key="3">
    <source>
        <dbReference type="ARBA" id="ARBA00023004"/>
    </source>
</evidence>
<comment type="caution">
    <text evidence="6">The sequence shown here is derived from an EMBL/GenBank/DDBJ whole genome shotgun (WGS) entry which is preliminary data.</text>
</comment>
<evidence type="ECO:0000313" key="6">
    <source>
        <dbReference type="EMBL" id="KRP27329.1"/>
    </source>
</evidence>
<dbReference type="GO" id="GO:0020037">
    <property type="term" value="F:heme binding"/>
    <property type="evidence" value="ECO:0007669"/>
    <property type="project" value="InterPro"/>
</dbReference>
<dbReference type="Gene3D" id="1.10.760.10">
    <property type="entry name" value="Cytochrome c-like domain"/>
    <property type="match status" value="1"/>
</dbReference>
<reference evidence="6 7" key="1">
    <citation type="submission" date="2015-10" db="EMBL/GenBank/DDBJ databases">
        <title>Metagenome-Assembled Genomes uncover a global brackish microbiome.</title>
        <authorList>
            <person name="Hugerth L.W."/>
            <person name="Larsson J."/>
            <person name="Alneberg J."/>
            <person name="Lindh M.V."/>
            <person name="Legrand C."/>
            <person name="Pinhassi J."/>
            <person name="Andersson A.F."/>
        </authorList>
    </citation>
    <scope>NUCLEOTIDE SEQUENCE [LARGE SCALE GENOMIC DNA]</scope>
    <source>
        <strain evidence="6">BACL3 MAG-120924-bin41</strain>
    </source>
</reference>
<dbReference type="InterPro" id="IPR009056">
    <property type="entry name" value="Cyt_c-like_dom"/>
</dbReference>
<evidence type="ECO:0000259" key="5">
    <source>
        <dbReference type="Pfam" id="PF13442"/>
    </source>
</evidence>
<accession>A0A0R2WZE5</accession>
<keyword evidence="4" id="KW-0732">Signal</keyword>
<name>A0A0R2WZE5_9GAMM</name>
<dbReference type="InterPro" id="IPR036909">
    <property type="entry name" value="Cyt_c-like_dom_sf"/>
</dbReference>
<sequence>MIKTLALTGLLGLFMLSSGCEPASPATALLNDPAALKRGKLIYTGSCGGYCHNGGASDAPNLTDCNWLHGGSDQEVFDTISRGVDGTRMIGFAGKLPDGDGDIWNLVAYLKSERKC</sequence>
<dbReference type="Pfam" id="PF13442">
    <property type="entry name" value="Cytochrome_CBB3"/>
    <property type="match status" value="1"/>
</dbReference>
<keyword evidence="2" id="KW-0479">Metal-binding</keyword>
<protein>
    <recommendedName>
        <fullName evidence="5">Cytochrome c domain-containing protein</fullName>
    </recommendedName>
</protein>
<dbReference type="Proteomes" id="UP000052138">
    <property type="component" value="Unassembled WGS sequence"/>
</dbReference>
<evidence type="ECO:0000313" key="7">
    <source>
        <dbReference type="Proteomes" id="UP000052138"/>
    </source>
</evidence>
<evidence type="ECO:0000256" key="2">
    <source>
        <dbReference type="ARBA" id="ARBA00022723"/>
    </source>
</evidence>
<evidence type="ECO:0000256" key="1">
    <source>
        <dbReference type="ARBA" id="ARBA00022617"/>
    </source>
</evidence>
<dbReference type="AlphaFoldDB" id="A0A0R2WZE5"/>
<dbReference type="EMBL" id="LIDJ01000312">
    <property type="protein sequence ID" value="KRP27329.1"/>
    <property type="molecule type" value="Genomic_DNA"/>
</dbReference>
<evidence type="ECO:0000256" key="4">
    <source>
        <dbReference type="SAM" id="SignalP"/>
    </source>
</evidence>
<dbReference type="GO" id="GO:0046872">
    <property type="term" value="F:metal ion binding"/>
    <property type="evidence" value="ECO:0007669"/>
    <property type="project" value="UniProtKB-KW"/>
</dbReference>
<organism evidence="6 7">
    <name type="scientific">OM182 bacterium BACL3 MAG-120924-bin41</name>
    <dbReference type="NCBI Taxonomy" id="1655632"/>
    <lineage>
        <taxon>Bacteria</taxon>
        <taxon>Pseudomonadati</taxon>
        <taxon>Pseudomonadota</taxon>
        <taxon>Gammaproteobacteria</taxon>
        <taxon>OMG group</taxon>
        <taxon>OM182 clade</taxon>
    </lineage>
</organism>
<feature type="domain" description="Cytochrome c" evidence="5">
    <location>
        <begin position="34"/>
        <end position="110"/>
    </location>
</feature>
<dbReference type="GO" id="GO:0009055">
    <property type="term" value="F:electron transfer activity"/>
    <property type="evidence" value="ECO:0007669"/>
    <property type="project" value="InterPro"/>
</dbReference>
<feature type="signal peptide" evidence="4">
    <location>
        <begin position="1"/>
        <end position="22"/>
    </location>
</feature>
<feature type="chain" id="PRO_5006427466" description="Cytochrome c domain-containing protein" evidence="4">
    <location>
        <begin position="23"/>
        <end position="116"/>
    </location>
</feature>
<keyword evidence="3" id="KW-0408">Iron</keyword>
<dbReference type="PROSITE" id="PS51257">
    <property type="entry name" value="PROKAR_LIPOPROTEIN"/>
    <property type="match status" value="1"/>
</dbReference>
<gene>
    <name evidence="6" type="ORF">ABS30_08490</name>
</gene>
<keyword evidence="1" id="KW-0349">Heme</keyword>